<evidence type="ECO:0000313" key="3">
    <source>
        <dbReference type="EMBL" id="CAL1545037.1"/>
    </source>
</evidence>
<evidence type="ECO:0000313" key="4">
    <source>
        <dbReference type="Proteomes" id="UP001497497"/>
    </source>
</evidence>
<gene>
    <name evidence="3" type="ORF">GSLYS_00018520001</name>
</gene>
<keyword evidence="4" id="KW-1185">Reference proteome</keyword>
<dbReference type="EMBL" id="CAXITT010000669">
    <property type="protein sequence ID" value="CAL1545037.1"/>
    <property type="molecule type" value="Genomic_DNA"/>
</dbReference>
<feature type="domain" description="ZSWIM3 N-terminal" evidence="2">
    <location>
        <begin position="46"/>
        <end position="159"/>
    </location>
</feature>
<dbReference type="Pfam" id="PF21599">
    <property type="entry name" value="ZSWIM3_N"/>
    <property type="match status" value="1"/>
</dbReference>
<evidence type="ECO:0000259" key="2">
    <source>
        <dbReference type="Pfam" id="PF21599"/>
    </source>
</evidence>
<feature type="region of interest" description="Disordered" evidence="1">
    <location>
        <begin position="186"/>
        <end position="284"/>
    </location>
</feature>
<dbReference type="PANTHER" id="PTHR47086:SF4">
    <property type="entry name" value="BTB DOMAIN-CONTAINING PROTEIN"/>
    <property type="match status" value="1"/>
</dbReference>
<protein>
    <recommendedName>
        <fullName evidence="2">ZSWIM3 N-terminal domain-containing protein</fullName>
    </recommendedName>
</protein>
<name>A0AAV2IDS4_LYMST</name>
<comment type="caution">
    <text evidence="3">The sequence shown here is derived from an EMBL/GenBank/DDBJ whole genome shotgun (WGS) entry which is preliminary data.</text>
</comment>
<evidence type="ECO:0000256" key="1">
    <source>
        <dbReference type="SAM" id="MobiDB-lite"/>
    </source>
</evidence>
<organism evidence="3 4">
    <name type="scientific">Lymnaea stagnalis</name>
    <name type="common">Great pond snail</name>
    <name type="synonym">Helix stagnalis</name>
    <dbReference type="NCBI Taxonomy" id="6523"/>
    <lineage>
        <taxon>Eukaryota</taxon>
        <taxon>Metazoa</taxon>
        <taxon>Spiralia</taxon>
        <taxon>Lophotrochozoa</taxon>
        <taxon>Mollusca</taxon>
        <taxon>Gastropoda</taxon>
        <taxon>Heterobranchia</taxon>
        <taxon>Euthyneura</taxon>
        <taxon>Panpulmonata</taxon>
        <taxon>Hygrophila</taxon>
        <taxon>Lymnaeoidea</taxon>
        <taxon>Lymnaeidae</taxon>
        <taxon>Lymnaea</taxon>
    </lineage>
</organism>
<dbReference type="Proteomes" id="UP001497497">
    <property type="component" value="Unassembled WGS sequence"/>
</dbReference>
<dbReference type="InterPro" id="IPR048325">
    <property type="entry name" value="ZSWIM3_N"/>
</dbReference>
<dbReference type="InterPro" id="IPR040854">
    <property type="entry name" value="ZSWIM9"/>
</dbReference>
<feature type="compositionally biased region" description="Basic residues" evidence="1">
    <location>
        <begin position="214"/>
        <end position="225"/>
    </location>
</feature>
<dbReference type="AlphaFoldDB" id="A0AAV2IDS4"/>
<sequence length="376" mass="43279">MTEAKRNLLTSIRKEATGSKEKEAESSLTITVGEASNFKSEFPKIELLVEFGTFLELRDALDKYQRENFVQLIVKDSKLLKAESTRKVIPKVYHLVNQSLMYHSITYCCKCHGELKQKPTGRIKNVGQKRLNCPMYIRFKLTPDLQKLVLFDMDETHNHDIDRTTFQMTPRQQLYRISRLKRKLEDGVDDDDEQNDTPLINVNKNEKRLSVSHLKQKPPKKSQKKVPKDVGNENENNVDDEELDDNHVNDSVSDEDENSTKEEHSQPESPLDSESTCSDSDDDEFRKKRQLLPFPLRLVGSAIQSSPELLMATKELIEIQKSKLLLEKQKLILETKHLELANLKLELEVRKMEKNFAADISGSGHGRDTTIFLQAN</sequence>
<dbReference type="PANTHER" id="PTHR47086">
    <property type="entry name" value="BTB DOMAIN-CONTAINING PROTEIN"/>
    <property type="match status" value="1"/>
</dbReference>
<accession>A0AAV2IDS4</accession>
<proteinExistence type="predicted"/>
<reference evidence="3 4" key="1">
    <citation type="submission" date="2024-04" db="EMBL/GenBank/DDBJ databases">
        <authorList>
            <consortium name="Genoscope - CEA"/>
            <person name="William W."/>
        </authorList>
    </citation>
    <scope>NUCLEOTIDE SEQUENCE [LARGE SCALE GENOMIC DNA]</scope>
</reference>